<accession>Q0G7J0</accession>
<evidence type="ECO:0000256" key="2">
    <source>
        <dbReference type="ARBA" id="ARBA00004818"/>
    </source>
</evidence>
<dbReference type="Proteomes" id="UP000004310">
    <property type="component" value="Unassembled WGS sequence"/>
</dbReference>
<dbReference type="Gene3D" id="3.40.50.1000">
    <property type="entry name" value="HAD superfamily/HAD-like"/>
    <property type="match status" value="1"/>
</dbReference>
<dbReference type="NCBIfam" id="TIGR01549">
    <property type="entry name" value="HAD-SF-IA-v1"/>
    <property type="match status" value="1"/>
</dbReference>
<comment type="pathway">
    <text evidence="2">Organic acid metabolism; glycolate biosynthesis; glycolate from 2-phosphoglycolate: step 1/1.</text>
</comment>
<dbReference type="eggNOG" id="COG0546">
    <property type="taxonomic scope" value="Bacteria"/>
</dbReference>
<dbReference type="AlphaFoldDB" id="Q0G7J0"/>
<dbReference type="Pfam" id="PF13419">
    <property type="entry name" value="HAD_2"/>
    <property type="match status" value="1"/>
</dbReference>
<dbReference type="InterPro" id="IPR023198">
    <property type="entry name" value="PGP-like_dom2"/>
</dbReference>
<evidence type="ECO:0000313" key="5">
    <source>
        <dbReference type="EMBL" id="EAU42374.1"/>
    </source>
</evidence>
<organism evidence="5 6">
    <name type="scientific">Fulvimarina pelagi HTCC2506</name>
    <dbReference type="NCBI Taxonomy" id="314231"/>
    <lineage>
        <taxon>Bacteria</taxon>
        <taxon>Pseudomonadati</taxon>
        <taxon>Pseudomonadota</taxon>
        <taxon>Alphaproteobacteria</taxon>
        <taxon>Hyphomicrobiales</taxon>
        <taxon>Aurantimonadaceae</taxon>
        <taxon>Fulvimarina</taxon>
    </lineage>
</organism>
<dbReference type="InterPro" id="IPR036412">
    <property type="entry name" value="HAD-like_sf"/>
</dbReference>
<dbReference type="InterPro" id="IPR023214">
    <property type="entry name" value="HAD_sf"/>
</dbReference>
<dbReference type="HOGENOM" id="CLU_045011_19_2_5"/>
<dbReference type="InterPro" id="IPR050155">
    <property type="entry name" value="HAD-like_hydrolase_sf"/>
</dbReference>
<dbReference type="SUPFAM" id="SSF56784">
    <property type="entry name" value="HAD-like"/>
    <property type="match status" value="1"/>
</dbReference>
<proteinExistence type="inferred from homology"/>
<gene>
    <name evidence="5" type="ORF">FP2506_06031</name>
</gene>
<dbReference type="InterPro" id="IPR041492">
    <property type="entry name" value="HAD_2"/>
</dbReference>
<keyword evidence="5" id="KW-0378">Hydrolase</keyword>
<evidence type="ECO:0000256" key="4">
    <source>
        <dbReference type="ARBA" id="ARBA00013078"/>
    </source>
</evidence>
<dbReference type="SFLD" id="SFLDS00003">
    <property type="entry name" value="Haloacid_Dehalogenase"/>
    <property type="match status" value="1"/>
</dbReference>
<comment type="similarity">
    <text evidence="3">Belongs to the HAD-like hydrolase superfamily. CbbY/CbbZ/Gph/YieH family.</text>
</comment>
<sequence length="211" mass="23610">MTTESWRMRGLVLFDLDGVILDSRANMEAAWSAVAAEFGIEIPFESYFAEIGRPFQDIMTRLGLADQGKRIEQVFRRASARHLFDTPIFEGMETLLSNVAAYRIKLGIVTSKDFARTQLILDRLPVEFSIVMTPNDRLRGKPAPDHLLQAMARCNTDPAATIFIGDMDSDADAARRARIDYAHVLWGYGDPPPDCAFTAQTPADLQHYLLG</sequence>
<comment type="catalytic activity">
    <reaction evidence="1">
        <text>2-phosphoglycolate + H2O = glycolate + phosphate</text>
        <dbReference type="Rhea" id="RHEA:14369"/>
        <dbReference type="ChEBI" id="CHEBI:15377"/>
        <dbReference type="ChEBI" id="CHEBI:29805"/>
        <dbReference type="ChEBI" id="CHEBI:43474"/>
        <dbReference type="ChEBI" id="CHEBI:58033"/>
        <dbReference type="EC" id="3.1.3.18"/>
    </reaction>
</comment>
<dbReference type="SFLD" id="SFLDG01129">
    <property type="entry name" value="C1.5:_HAD__Beta-PGM__Phosphata"/>
    <property type="match status" value="1"/>
</dbReference>
<dbReference type="GO" id="GO:0008967">
    <property type="term" value="F:phosphoglycolate phosphatase activity"/>
    <property type="evidence" value="ECO:0007669"/>
    <property type="project" value="UniProtKB-EC"/>
</dbReference>
<protein>
    <recommendedName>
        <fullName evidence="4">phosphoglycolate phosphatase</fullName>
        <ecNumber evidence="4">3.1.3.18</ecNumber>
    </recommendedName>
</protein>
<dbReference type="PANTHER" id="PTHR43434">
    <property type="entry name" value="PHOSPHOGLYCOLATE PHOSPHATASE"/>
    <property type="match status" value="1"/>
</dbReference>
<dbReference type="RefSeq" id="WP_007066349.1">
    <property type="nucleotide sequence ID" value="NZ_DS022272.1"/>
</dbReference>
<dbReference type="STRING" id="217511.GCA_001463845_03495"/>
<keyword evidence="6" id="KW-1185">Reference proteome</keyword>
<comment type="caution">
    <text evidence="5">The sequence shown here is derived from an EMBL/GenBank/DDBJ whole genome shotgun (WGS) entry which is preliminary data.</text>
</comment>
<dbReference type="GO" id="GO:0006281">
    <property type="term" value="P:DNA repair"/>
    <property type="evidence" value="ECO:0007669"/>
    <property type="project" value="TreeGrafter"/>
</dbReference>
<dbReference type="InterPro" id="IPR006439">
    <property type="entry name" value="HAD-SF_hydro_IA"/>
</dbReference>
<dbReference type="Gene3D" id="1.10.150.240">
    <property type="entry name" value="Putative phosphatase, domain 2"/>
    <property type="match status" value="1"/>
</dbReference>
<dbReference type="EMBL" id="AATP01000001">
    <property type="protein sequence ID" value="EAU42374.1"/>
    <property type="molecule type" value="Genomic_DNA"/>
</dbReference>
<dbReference type="PANTHER" id="PTHR43434:SF1">
    <property type="entry name" value="PHOSPHOGLYCOLATE PHOSPHATASE"/>
    <property type="match status" value="1"/>
</dbReference>
<dbReference type="GO" id="GO:0005829">
    <property type="term" value="C:cytosol"/>
    <property type="evidence" value="ECO:0007669"/>
    <property type="project" value="TreeGrafter"/>
</dbReference>
<dbReference type="EC" id="3.1.3.18" evidence="4"/>
<name>Q0G7J0_9HYPH</name>
<evidence type="ECO:0000313" key="6">
    <source>
        <dbReference type="Proteomes" id="UP000004310"/>
    </source>
</evidence>
<evidence type="ECO:0000256" key="3">
    <source>
        <dbReference type="ARBA" id="ARBA00006171"/>
    </source>
</evidence>
<evidence type="ECO:0000256" key="1">
    <source>
        <dbReference type="ARBA" id="ARBA00000830"/>
    </source>
</evidence>
<reference evidence="5 6" key="1">
    <citation type="journal article" date="2010" name="J. Bacteriol.">
        <title>Genome sequence of Fulvimarina pelagi HTCC2506T, a Mn(II)-oxidizing alphaproteobacterium possessing an aerobic anoxygenic photosynthetic gene cluster and Xanthorhodopsin.</title>
        <authorList>
            <person name="Kang I."/>
            <person name="Oh H.M."/>
            <person name="Lim S.I."/>
            <person name="Ferriera S."/>
            <person name="Giovannoni S.J."/>
            <person name="Cho J.C."/>
        </authorList>
    </citation>
    <scope>NUCLEOTIDE SEQUENCE [LARGE SCALE GENOMIC DNA]</scope>
    <source>
        <strain evidence="5 6">HTCC2506</strain>
    </source>
</reference>